<evidence type="ECO:0000256" key="2">
    <source>
        <dbReference type="SAM" id="MobiDB-lite"/>
    </source>
</evidence>
<gene>
    <name evidence="4" type="ORF">OXX778_LOCUS2833</name>
</gene>
<dbReference type="OrthoDB" id="10072024at2759"/>
<evidence type="ECO:0000313" key="4">
    <source>
        <dbReference type="EMBL" id="CAF0730890.1"/>
    </source>
</evidence>
<name>A0A813N4D8_9BILA</name>
<dbReference type="SUPFAM" id="SSF54171">
    <property type="entry name" value="DNA-binding domain"/>
    <property type="match status" value="1"/>
</dbReference>
<dbReference type="InterPro" id="IPR001739">
    <property type="entry name" value="Methyl_CpG_DNA-bd"/>
</dbReference>
<comment type="caution">
    <text evidence="4">The sequence shown here is derived from an EMBL/GenBank/DDBJ whole genome shotgun (WGS) entry which is preliminary data.</text>
</comment>
<evidence type="ECO:0000256" key="1">
    <source>
        <dbReference type="SAM" id="Coils"/>
    </source>
</evidence>
<dbReference type="Pfam" id="PF14048">
    <property type="entry name" value="MBD_C"/>
    <property type="match status" value="1"/>
</dbReference>
<feature type="coiled-coil region" evidence="1">
    <location>
        <begin position="327"/>
        <end position="380"/>
    </location>
</feature>
<proteinExistence type="predicted"/>
<accession>A0A813N4D8</accession>
<keyword evidence="5" id="KW-1185">Reference proteome</keyword>
<feature type="domain" description="MBD" evidence="3">
    <location>
        <begin position="63"/>
        <end position="142"/>
    </location>
</feature>
<dbReference type="GO" id="GO:0003677">
    <property type="term" value="F:DNA binding"/>
    <property type="evidence" value="ECO:0007669"/>
    <property type="project" value="InterPro"/>
</dbReference>
<dbReference type="EMBL" id="CAJNOC010000233">
    <property type="protein sequence ID" value="CAF0730890.1"/>
    <property type="molecule type" value="Genomic_DNA"/>
</dbReference>
<organism evidence="4 5">
    <name type="scientific">Brachionus calyciflorus</name>
    <dbReference type="NCBI Taxonomy" id="104777"/>
    <lineage>
        <taxon>Eukaryota</taxon>
        <taxon>Metazoa</taxon>
        <taxon>Spiralia</taxon>
        <taxon>Gnathifera</taxon>
        <taxon>Rotifera</taxon>
        <taxon>Eurotatoria</taxon>
        <taxon>Monogononta</taxon>
        <taxon>Pseudotrocha</taxon>
        <taxon>Ploima</taxon>
        <taxon>Brachionidae</taxon>
        <taxon>Brachionus</taxon>
    </lineage>
</organism>
<sequence length="417" mass="48319">MIQNRVANRPLNHPNNGLQRAPNSQHNIPNRPGQPNQMNQQNRIQRPGTMQQQPHQQQQQQQPPNQVPLPNVIPKGWKREEIVRTKGITAGLSDTTYVCLSEKSELAKPGIIGKKFKSKFELNKIFGEKYDTSLLDFKRGKISQLAYRKHKRNKNLQANPQNYISAAKYDNYLTLPTRQTASIIKQSVSYVTNNHKNDETPNIVSNFQTYANNPTSLQNLSQNQLNVLNKNSEKPKPNQLFWEFHFNDLKAVNANLIDYQSDIKDDLNIEIFTKLKNLEVTDENVMRSVAVSWYMNQNKVLVGQDPKEFDKNCRVFIERDQPLIPMIKIKEDDLKDQENKIKQLRKAIQDALNEYENVDLELLEKELKSLNKELFNEECQNGPSKLEKEVDSVKNEMQIDEEDEIVEIKDEIIVDSA</sequence>
<feature type="compositionally biased region" description="Low complexity" evidence="2">
    <location>
        <begin position="45"/>
        <end position="70"/>
    </location>
</feature>
<dbReference type="PROSITE" id="PS50982">
    <property type="entry name" value="MBD"/>
    <property type="match status" value="1"/>
</dbReference>
<dbReference type="AlphaFoldDB" id="A0A813N4D8"/>
<dbReference type="Pfam" id="PF01429">
    <property type="entry name" value="MBD"/>
    <property type="match status" value="1"/>
</dbReference>
<evidence type="ECO:0000313" key="5">
    <source>
        <dbReference type="Proteomes" id="UP000663879"/>
    </source>
</evidence>
<dbReference type="InterPro" id="IPR016177">
    <property type="entry name" value="DNA-bd_dom_sf"/>
</dbReference>
<protein>
    <recommendedName>
        <fullName evidence="3">MBD domain-containing protein</fullName>
    </recommendedName>
</protein>
<dbReference type="InterPro" id="IPR025884">
    <property type="entry name" value="MeCpG-bd_2/3_C_dom"/>
</dbReference>
<feature type="region of interest" description="Disordered" evidence="2">
    <location>
        <begin position="1"/>
        <end position="74"/>
    </location>
</feature>
<dbReference type="Proteomes" id="UP000663879">
    <property type="component" value="Unassembled WGS sequence"/>
</dbReference>
<reference evidence="4" key="1">
    <citation type="submission" date="2021-02" db="EMBL/GenBank/DDBJ databases">
        <authorList>
            <person name="Nowell W R."/>
        </authorList>
    </citation>
    <scope>NUCLEOTIDE SEQUENCE</scope>
    <source>
        <strain evidence="4">Ploen Becks lab</strain>
    </source>
</reference>
<evidence type="ECO:0000259" key="3">
    <source>
        <dbReference type="PROSITE" id="PS50982"/>
    </source>
</evidence>
<keyword evidence="1" id="KW-0175">Coiled coil</keyword>
<dbReference type="Gene3D" id="3.30.890.10">
    <property type="entry name" value="Methyl-cpg-binding Protein 2, Chain A"/>
    <property type="match status" value="1"/>
</dbReference>
<feature type="compositionally biased region" description="Polar residues" evidence="2">
    <location>
        <begin position="13"/>
        <end position="44"/>
    </location>
</feature>